<dbReference type="RefSeq" id="XP_001018309.2">
    <property type="nucleotide sequence ID" value="XM_001018309.2"/>
</dbReference>
<dbReference type="InParanoid" id="Q23NL0"/>
<name>Q23NL0_TETTS</name>
<dbReference type="SUPFAM" id="SSF51206">
    <property type="entry name" value="cAMP-binding domain-like"/>
    <property type="match status" value="2"/>
</dbReference>
<dbReference type="InterPro" id="IPR000595">
    <property type="entry name" value="cNMP-bd_dom"/>
</dbReference>
<dbReference type="GO" id="GO:0030552">
    <property type="term" value="F:cAMP binding"/>
    <property type="evidence" value="ECO:0007669"/>
    <property type="project" value="TreeGrafter"/>
</dbReference>
<sequence>MQHINNILEVLQKPPQKRTPRDIFLLQNETKSIQFFKQYNDSGDTDIHNKCCVSMKHQYMKKDQVVFHIDTTGSKFYLILEGTVGVYIRLPKKRQESEDNQQENTNQIDNDLVCVKELNAGTGFGELALMNNKPRLASIICHSNCHFATLDKKEFNEILKEKEEEKLIKEMGFFASLPFFKGWNFNLVKLLYLNSVRVNFVKGDRIYKEGSEPLAVYIIVSGEFVLEKSFYKDDSCDHLYKTSSQEVRHLMGSNKKASKQFQISVYTNPELFGDEEIMEGVDYRKCTAICNSAQGQCILIKKRDFELRIMHEEGALNYLQERLAIKNERMKEKIESITKQIMNYKNFIYDDPKDFKKQAEFQKIYRTQQGRQQLKLQSLSDLKEMIQTGQDPAKKKKKYKENSQPDINFLEEGLIKSQNEIQVNNSKEDEEQALSPSRVQSPSKIQNAKDKSALKDHFLEMLQQHVNKQKKKETKNLMISSQNFSKSQIDLSQLEIRSSLLPSQQYQKFSSFQKFDGQEYSPTLHKINKSQVFLNQNEKNLSKTHLPSLNKMNNSAYDSSPLINPQISGEKFQKLKLQQTLMRPPNFVKQYDNPDGEDDEKEIKKHKSMSRIYLTKQNSQTKITLPTNHSQQENRRTKYNILSQSQIDFRGSNNDLIDQTEIKTDQQEENKIQQMRKQYQKSGKSQSQQIYYNSLQIANEQLPYKIKIQGEDDANLISNYETNSQTYNNNTNNKYNTQFSNEYIPNQIQSYTKQNTPDIYLNSPQINPLDNNKIENSIYLNHDQQILYQQNNSNLIPSKSFNQIPSIQMIKNSKNEIDLMNLPLNGISDNSNFIPPLTADPPHTNSIHKSTDCKNNNLSYRSISCIIQNNIKLLDPQKVDSLKKSSEYLNEQIRFQKTPQKQANKSIAKNHPSSSKSPNKSNLYKFQIEYQASNAKKAELKLDKQFQISKQNARIYEAIHHNPKTTKSTKDIFRDSQSTLIKSPKQKLLPIKAQFQIYPSSHQTSPIFSRQTDINTAYSELNSPIQTQKQLMLLNNNNKLRKSDFSLCTSDSSSNNNNNKIVINIQSSSQNI</sequence>
<dbReference type="GeneID" id="7846477"/>
<dbReference type="SMART" id="SM00100">
    <property type="entry name" value="cNMP"/>
    <property type="match status" value="2"/>
</dbReference>
<dbReference type="InterPro" id="IPR014710">
    <property type="entry name" value="RmlC-like_jellyroll"/>
</dbReference>
<evidence type="ECO:0000313" key="5">
    <source>
        <dbReference type="Proteomes" id="UP000009168"/>
    </source>
</evidence>
<evidence type="ECO:0000256" key="1">
    <source>
        <dbReference type="SAM" id="Coils"/>
    </source>
</evidence>
<feature type="region of interest" description="Disordered" evidence="2">
    <location>
        <begin position="423"/>
        <end position="449"/>
    </location>
</feature>
<keyword evidence="1" id="KW-0175">Coiled coil</keyword>
<dbReference type="GO" id="GO:0005952">
    <property type="term" value="C:cAMP-dependent protein kinase complex"/>
    <property type="evidence" value="ECO:0007669"/>
    <property type="project" value="InterPro"/>
</dbReference>
<keyword evidence="5" id="KW-1185">Reference proteome</keyword>
<dbReference type="CDD" id="cd00038">
    <property type="entry name" value="CAP_ED"/>
    <property type="match status" value="1"/>
</dbReference>
<dbReference type="KEGG" id="tet:TTHERM_00752100"/>
<evidence type="ECO:0000256" key="2">
    <source>
        <dbReference type="SAM" id="MobiDB-lite"/>
    </source>
</evidence>
<dbReference type="EMBL" id="GG662655">
    <property type="protein sequence ID" value="EAR98064.2"/>
    <property type="molecule type" value="Genomic_DNA"/>
</dbReference>
<feature type="region of interest" description="Disordered" evidence="2">
    <location>
        <begin position="894"/>
        <end position="921"/>
    </location>
</feature>
<feature type="compositionally biased region" description="Polar residues" evidence="2">
    <location>
        <begin position="434"/>
        <end position="446"/>
    </location>
</feature>
<dbReference type="PROSITE" id="PS50042">
    <property type="entry name" value="CNMP_BINDING_3"/>
    <property type="match status" value="1"/>
</dbReference>
<dbReference type="PANTHER" id="PTHR11635:SF152">
    <property type="entry name" value="CAMP-DEPENDENT PROTEIN KINASE TYPE I REGULATORY SUBUNIT-RELATED"/>
    <property type="match status" value="1"/>
</dbReference>
<dbReference type="GO" id="GO:0005829">
    <property type="term" value="C:cytosol"/>
    <property type="evidence" value="ECO:0007669"/>
    <property type="project" value="TreeGrafter"/>
</dbReference>
<dbReference type="InterPro" id="IPR050503">
    <property type="entry name" value="cAMP-dep_PK_reg_su-like"/>
</dbReference>
<dbReference type="STRING" id="312017.Q23NL0"/>
<evidence type="ECO:0000313" key="4">
    <source>
        <dbReference type="EMBL" id="EAR98064.2"/>
    </source>
</evidence>
<protein>
    <submittedName>
        <fullName evidence="4">Cyclic nucleotide-binding domain protein</fullName>
    </submittedName>
</protein>
<dbReference type="PANTHER" id="PTHR11635">
    <property type="entry name" value="CAMP-DEPENDENT PROTEIN KINASE REGULATORY CHAIN"/>
    <property type="match status" value="1"/>
</dbReference>
<dbReference type="InterPro" id="IPR018490">
    <property type="entry name" value="cNMP-bd_dom_sf"/>
</dbReference>
<gene>
    <name evidence="4" type="ORF">TTHERM_00752100</name>
</gene>
<dbReference type="AlphaFoldDB" id="Q23NL0"/>
<organism evidence="4 5">
    <name type="scientific">Tetrahymena thermophila (strain SB210)</name>
    <dbReference type="NCBI Taxonomy" id="312017"/>
    <lineage>
        <taxon>Eukaryota</taxon>
        <taxon>Sar</taxon>
        <taxon>Alveolata</taxon>
        <taxon>Ciliophora</taxon>
        <taxon>Intramacronucleata</taxon>
        <taxon>Oligohymenophorea</taxon>
        <taxon>Hymenostomatida</taxon>
        <taxon>Tetrahymenina</taxon>
        <taxon>Tetrahymenidae</taxon>
        <taxon>Tetrahymena</taxon>
    </lineage>
</organism>
<dbReference type="eggNOG" id="ENOG502SC32">
    <property type="taxonomic scope" value="Eukaryota"/>
</dbReference>
<evidence type="ECO:0000259" key="3">
    <source>
        <dbReference type="PROSITE" id="PS50042"/>
    </source>
</evidence>
<accession>Q23NL0</accession>
<dbReference type="GO" id="GO:0034236">
    <property type="term" value="F:protein kinase A catalytic subunit binding"/>
    <property type="evidence" value="ECO:0007669"/>
    <property type="project" value="TreeGrafter"/>
</dbReference>
<proteinExistence type="predicted"/>
<feature type="compositionally biased region" description="Polar residues" evidence="2">
    <location>
        <begin position="894"/>
        <end position="907"/>
    </location>
</feature>
<dbReference type="Gene3D" id="2.60.120.10">
    <property type="entry name" value="Jelly Rolls"/>
    <property type="match status" value="2"/>
</dbReference>
<dbReference type="GO" id="GO:0004862">
    <property type="term" value="F:cAMP-dependent protein kinase inhibitor activity"/>
    <property type="evidence" value="ECO:0007669"/>
    <property type="project" value="TreeGrafter"/>
</dbReference>
<dbReference type="Pfam" id="PF00027">
    <property type="entry name" value="cNMP_binding"/>
    <property type="match status" value="1"/>
</dbReference>
<dbReference type="OrthoDB" id="292216at2759"/>
<feature type="compositionally biased region" description="Low complexity" evidence="2">
    <location>
        <begin position="912"/>
        <end position="921"/>
    </location>
</feature>
<dbReference type="HOGENOM" id="CLU_275511_0_0_1"/>
<dbReference type="Proteomes" id="UP000009168">
    <property type="component" value="Unassembled WGS sequence"/>
</dbReference>
<feature type="domain" description="Cyclic nucleotide-binding" evidence="3">
    <location>
        <begin position="59"/>
        <end position="159"/>
    </location>
</feature>
<feature type="coiled-coil region" evidence="1">
    <location>
        <begin position="320"/>
        <end position="347"/>
    </location>
</feature>
<reference evidence="5" key="1">
    <citation type="journal article" date="2006" name="PLoS Biol.">
        <title>Macronuclear genome sequence of the ciliate Tetrahymena thermophila, a model eukaryote.</title>
        <authorList>
            <person name="Eisen J.A."/>
            <person name="Coyne R.S."/>
            <person name="Wu M."/>
            <person name="Wu D."/>
            <person name="Thiagarajan M."/>
            <person name="Wortman J.R."/>
            <person name="Badger J.H."/>
            <person name="Ren Q."/>
            <person name="Amedeo P."/>
            <person name="Jones K.M."/>
            <person name="Tallon L.J."/>
            <person name="Delcher A.L."/>
            <person name="Salzberg S.L."/>
            <person name="Silva J.C."/>
            <person name="Haas B.J."/>
            <person name="Majoros W.H."/>
            <person name="Farzad M."/>
            <person name="Carlton J.M."/>
            <person name="Smith R.K. Jr."/>
            <person name="Garg J."/>
            <person name="Pearlman R.E."/>
            <person name="Karrer K.M."/>
            <person name="Sun L."/>
            <person name="Manning G."/>
            <person name="Elde N.C."/>
            <person name="Turkewitz A.P."/>
            <person name="Asai D.J."/>
            <person name="Wilkes D.E."/>
            <person name="Wang Y."/>
            <person name="Cai H."/>
            <person name="Collins K."/>
            <person name="Stewart B.A."/>
            <person name="Lee S.R."/>
            <person name="Wilamowska K."/>
            <person name="Weinberg Z."/>
            <person name="Ruzzo W.L."/>
            <person name="Wloga D."/>
            <person name="Gaertig J."/>
            <person name="Frankel J."/>
            <person name="Tsao C.-C."/>
            <person name="Gorovsky M.A."/>
            <person name="Keeling P.J."/>
            <person name="Waller R.F."/>
            <person name="Patron N.J."/>
            <person name="Cherry J.M."/>
            <person name="Stover N.A."/>
            <person name="Krieger C.J."/>
            <person name="del Toro C."/>
            <person name="Ryder H.F."/>
            <person name="Williamson S.C."/>
            <person name="Barbeau R.A."/>
            <person name="Hamilton E.P."/>
            <person name="Orias E."/>
        </authorList>
    </citation>
    <scope>NUCLEOTIDE SEQUENCE [LARGE SCALE GENOMIC DNA]</scope>
    <source>
        <strain evidence="5">SB210</strain>
    </source>
</reference>